<proteinExistence type="predicted"/>
<dbReference type="Proteomes" id="UP001172911">
    <property type="component" value="Unassembled WGS sequence"/>
</dbReference>
<gene>
    <name evidence="1" type="ORF">P6N53_16050</name>
</gene>
<comment type="caution">
    <text evidence="1">The sequence shown here is derived from an EMBL/GenBank/DDBJ whole genome shotgun (WGS) entry which is preliminary data.</text>
</comment>
<dbReference type="EMBL" id="JARPTC010000024">
    <property type="protein sequence ID" value="MDO7788742.1"/>
    <property type="molecule type" value="Genomic_DNA"/>
</dbReference>
<dbReference type="InterPro" id="IPR036249">
    <property type="entry name" value="Thioredoxin-like_sf"/>
</dbReference>
<evidence type="ECO:0000313" key="1">
    <source>
        <dbReference type="EMBL" id="MDO7788742.1"/>
    </source>
</evidence>
<dbReference type="AlphaFoldDB" id="A0AAW7ZH79"/>
<dbReference type="CDD" id="cd02976">
    <property type="entry name" value="NrdH"/>
    <property type="match status" value="1"/>
</dbReference>
<accession>A0AAW7ZH79</accession>
<reference evidence="1" key="2">
    <citation type="submission" date="2023-03" db="EMBL/GenBank/DDBJ databases">
        <authorList>
            <person name="Zhang Z."/>
        </authorList>
    </citation>
    <scope>NUCLEOTIDE SEQUENCE</scope>
    <source>
        <strain evidence="1">DSA</strain>
    </source>
</reference>
<keyword evidence="2" id="KW-1185">Reference proteome</keyword>
<evidence type="ECO:0000313" key="2">
    <source>
        <dbReference type="Proteomes" id="UP001172911"/>
    </source>
</evidence>
<protein>
    <submittedName>
        <fullName evidence="1">NrdH-redoxin</fullName>
    </submittedName>
</protein>
<organism evidence="1 2">
    <name type="scientific">Desulforamulus aquiferis</name>
    <dbReference type="NCBI Taxonomy" id="1397668"/>
    <lineage>
        <taxon>Bacteria</taxon>
        <taxon>Bacillati</taxon>
        <taxon>Bacillota</taxon>
        <taxon>Clostridia</taxon>
        <taxon>Eubacteriales</taxon>
        <taxon>Peptococcaceae</taxon>
        <taxon>Desulforamulus</taxon>
    </lineage>
</organism>
<reference evidence="1" key="1">
    <citation type="journal article" date="2023" name="J. Hazard. Mater.">
        <title>Anaerobic biodegradation of pyrene and benzo[a]pyrene by a new sulfate-reducing Desulforamulus aquiferis strain DSA.</title>
        <authorList>
            <person name="Zhang Z."/>
            <person name="Sun J."/>
            <person name="Gong X."/>
            <person name="Wang C."/>
            <person name="Wang H."/>
        </authorList>
    </citation>
    <scope>NUCLEOTIDE SEQUENCE</scope>
    <source>
        <strain evidence="1">DSA</strain>
    </source>
</reference>
<sequence>MGDYNVTLFVSPWNKSGCDEARKFLEGKGINFEEKSTQDSGARGELINKTGGLDCPTIVVNGHIVVGYKPNKWEHLLLEEPLELT</sequence>
<name>A0AAW7ZH79_9FIRM</name>
<dbReference type="RefSeq" id="WP_304544946.1">
    <property type="nucleotide sequence ID" value="NZ_JARPTC010000024.1"/>
</dbReference>
<dbReference type="SUPFAM" id="SSF52833">
    <property type="entry name" value="Thioredoxin-like"/>
    <property type="match status" value="1"/>
</dbReference>
<dbReference type="Gene3D" id="3.40.30.10">
    <property type="entry name" value="Glutaredoxin"/>
    <property type="match status" value="1"/>
</dbReference>